<evidence type="ECO:0000313" key="7">
    <source>
        <dbReference type="Proteomes" id="UP000632828"/>
    </source>
</evidence>
<evidence type="ECO:0000256" key="1">
    <source>
        <dbReference type="ARBA" id="ARBA00004442"/>
    </source>
</evidence>
<dbReference type="InterPro" id="IPR050330">
    <property type="entry name" value="Bact_OuterMem_StrucFunc"/>
</dbReference>
<dbReference type="PRINTS" id="PR01023">
    <property type="entry name" value="NAFLGMOTY"/>
</dbReference>
<dbReference type="Proteomes" id="UP000632828">
    <property type="component" value="Unassembled WGS sequence"/>
</dbReference>
<dbReference type="RefSeq" id="WP_191155280.1">
    <property type="nucleotide sequence ID" value="NZ_JACWUN010000007.1"/>
</dbReference>
<evidence type="ECO:0000256" key="3">
    <source>
        <dbReference type="PROSITE-ProRule" id="PRU00473"/>
    </source>
</evidence>
<dbReference type="InterPro" id="IPR036737">
    <property type="entry name" value="OmpA-like_sf"/>
</dbReference>
<name>A0A8J6QLJ8_9BACT</name>
<evidence type="ECO:0000313" key="6">
    <source>
        <dbReference type="EMBL" id="MBD1400594.1"/>
    </source>
</evidence>
<keyword evidence="7" id="KW-1185">Reference proteome</keyword>
<dbReference type="CDD" id="cd07185">
    <property type="entry name" value="OmpA_C-like"/>
    <property type="match status" value="1"/>
</dbReference>
<dbReference type="InterPro" id="IPR006665">
    <property type="entry name" value="OmpA-like"/>
</dbReference>
<proteinExistence type="predicted"/>
<sequence>MKLFSSPLMLLLGVPVVSMLMFGCSTTVPENALLEQARSAFAQAQSDPDVQKNASLELQKAKIDLDQAVQALAEGAETPKVEHFAYLAKQRTAIAREVTNVKLAEQALDAASAERNAVLLQARTREAEQAQKLAEAEKKKAMTAAEQADSARMQAIAAREQADASRLQVGAMSAEAEKTRAEALVSAEQRKKLEAQIAELEAKKSERGLVITLGDVLFDINKSELRSGTQYTIDKLAAFLAEYPKRNVLIEGFTDSTGTAEYNKGLSERRADAVRNALTTRGVDSRRLKIRGYGIDFPVAGNESAAGRQRNRRVEVIISDEDGHILERKY</sequence>
<dbReference type="SUPFAM" id="SSF103088">
    <property type="entry name" value="OmpA-like"/>
    <property type="match status" value="1"/>
</dbReference>
<dbReference type="EMBL" id="JACWUN010000007">
    <property type="protein sequence ID" value="MBD1400594.1"/>
    <property type="molecule type" value="Genomic_DNA"/>
</dbReference>
<dbReference type="InterPro" id="IPR006664">
    <property type="entry name" value="OMP_bac"/>
</dbReference>
<evidence type="ECO:0000259" key="5">
    <source>
        <dbReference type="PROSITE" id="PS51123"/>
    </source>
</evidence>
<dbReference type="PRINTS" id="PR01021">
    <property type="entry name" value="OMPADOMAIN"/>
</dbReference>
<dbReference type="PANTHER" id="PTHR30329">
    <property type="entry name" value="STATOR ELEMENT OF FLAGELLAR MOTOR COMPLEX"/>
    <property type="match status" value="1"/>
</dbReference>
<feature type="coiled-coil region" evidence="4">
    <location>
        <begin position="171"/>
        <end position="206"/>
    </location>
</feature>
<accession>A0A8J6QLJ8</accession>
<organism evidence="6 7">
    <name type="scientific">Pelovirga terrestris</name>
    <dbReference type="NCBI Taxonomy" id="2771352"/>
    <lineage>
        <taxon>Bacteria</taxon>
        <taxon>Pseudomonadati</taxon>
        <taxon>Thermodesulfobacteriota</taxon>
        <taxon>Desulfuromonadia</taxon>
        <taxon>Geobacterales</taxon>
        <taxon>Geobacteraceae</taxon>
        <taxon>Pelovirga</taxon>
    </lineage>
</organism>
<dbReference type="PROSITE" id="PS01068">
    <property type="entry name" value="OMPA_1"/>
    <property type="match status" value="1"/>
</dbReference>
<keyword evidence="2 3" id="KW-0472">Membrane</keyword>
<protein>
    <submittedName>
        <fullName evidence="6">OmpA family protein</fullName>
    </submittedName>
</protein>
<dbReference type="PROSITE" id="PS51257">
    <property type="entry name" value="PROKAR_LIPOPROTEIN"/>
    <property type="match status" value="1"/>
</dbReference>
<dbReference type="PROSITE" id="PS51123">
    <property type="entry name" value="OMPA_2"/>
    <property type="match status" value="1"/>
</dbReference>
<feature type="coiled-coil region" evidence="4">
    <location>
        <begin position="110"/>
        <end position="147"/>
    </location>
</feature>
<evidence type="ECO:0000256" key="2">
    <source>
        <dbReference type="ARBA" id="ARBA00023136"/>
    </source>
</evidence>
<dbReference type="InterPro" id="IPR006690">
    <property type="entry name" value="OMPA-like_CS"/>
</dbReference>
<evidence type="ECO:0000256" key="4">
    <source>
        <dbReference type="SAM" id="Coils"/>
    </source>
</evidence>
<reference evidence="6" key="1">
    <citation type="submission" date="2020-09" db="EMBL/GenBank/DDBJ databases">
        <title>Pelobacter alkaliphilus sp. nov., a novel anaerobic arsenate-reducing bacterium from terrestrial mud volcano.</title>
        <authorList>
            <person name="Khomyakova M.A."/>
            <person name="Merkel A.Y."/>
            <person name="Slobodkin A.I."/>
        </authorList>
    </citation>
    <scope>NUCLEOTIDE SEQUENCE</scope>
    <source>
        <strain evidence="6">M08fum</strain>
    </source>
</reference>
<comment type="caution">
    <text evidence="6">The sequence shown here is derived from an EMBL/GenBank/DDBJ whole genome shotgun (WGS) entry which is preliminary data.</text>
</comment>
<comment type="subcellular location">
    <subcellularLocation>
        <location evidence="1">Cell outer membrane</location>
    </subcellularLocation>
</comment>
<gene>
    <name evidence="6" type="ORF">ICT70_07910</name>
</gene>
<keyword evidence="4" id="KW-0175">Coiled coil</keyword>
<dbReference type="GO" id="GO:0009279">
    <property type="term" value="C:cell outer membrane"/>
    <property type="evidence" value="ECO:0007669"/>
    <property type="project" value="UniProtKB-SubCell"/>
</dbReference>
<dbReference type="Pfam" id="PF00691">
    <property type="entry name" value="OmpA"/>
    <property type="match status" value="1"/>
</dbReference>
<dbReference type="PANTHER" id="PTHR30329:SF20">
    <property type="entry name" value="EXPORTED PROTEIN"/>
    <property type="match status" value="1"/>
</dbReference>
<dbReference type="InterPro" id="IPR025511">
    <property type="entry name" value="DUF4398"/>
</dbReference>
<dbReference type="AlphaFoldDB" id="A0A8J6QLJ8"/>
<dbReference type="Gene3D" id="3.30.1330.60">
    <property type="entry name" value="OmpA-like domain"/>
    <property type="match status" value="1"/>
</dbReference>
<feature type="domain" description="OmpA-like" evidence="5">
    <location>
        <begin position="205"/>
        <end position="322"/>
    </location>
</feature>
<dbReference type="Pfam" id="PF14346">
    <property type="entry name" value="DUF4398"/>
    <property type="match status" value="1"/>
</dbReference>